<dbReference type="Pfam" id="PF16794">
    <property type="entry name" value="fn3_4"/>
    <property type="match status" value="1"/>
</dbReference>
<dbReference type="InterPro" id="IPR036116">
    <property type="entry name" value="FN3_sf"/>
</dbReference>
<protein>
    <recommendedName>
        <fullName evidence="2">Fibronectin type-III domain-containing protein</fullName>
    </recommendedName>
</protein>
<keyword evidence="4" id="KW-1185">Reference proteome</keyword>
<dbReference type="InterPro" id="IPR056565">
    <property type="entry name" value="Fn3_ATF7IP"/>
</dbReference>
<dbReference type="Gene3D" id="2.60.40.10">
    <property type="entry name" value="Immunoglobulins"/>
    <property type="match status" value="1"/>
</dbReference>
<dbReference type="EMBL" id="KZ308379">
    <property type="protein sequence ID" value="KAG8228633.1"/>
    <property type="molecule type" value="Genomic_DNA"/>
</dbReference>
<proteinExistence type="predicted"/>
<dbReference type="Proteomes" id="UP000792457">
    <property type="component" value="Unassembled WGS sequence"/>
</dbReference>
<dbReference type="GO" id="GO:0006355">
    <property type="term" value="P:regulation of DNA-templated transcription"/>
    <property type="evidence" value="ECO:0007669"/>
    <property type="project" value="TreeGrafter"/>
</dbReference>
<dbReference type="AlphaFoldDB" id="A0A8K0P0Z7"/>
<dbReference type="GO" id="GO:0005667">
    <property type="term" value="C:transcription regulator complex"/>
    <property type="evidence" value="ECO:0007669"/>
    <property type="project" value="TreeGrafter"/>
</dbReference>
<accession>A0A8K0P0Z7</accession>
<dbReference type="GO" id="GO:0005634">
    <property type="term" value="C:nucleus"/>
    <property type="evidence" value="ECO:0007669"/>
    <property type="project" value="TreeGrafter"/>
</dbReference>
<evidence type="ECO:0000313" key="3">
    <source>
        <dbReference type="EMBL" id="KAG8228633.1"/>
    </source>
</evidence>
<feature type="domain" description="Fibronectin type-III" evidence="2">
    <location>
        <begin position="76"/>
        <end position="179"/>
    </location>
</feature>
<feature type="compositionally biased region" description="Low complexity" evidence="1">
    <location>
        <begin position="20"/>
        <end position="36"/>
    </location>
</feature>
<evidence type="ECO:0000313" key="4">
    <source>
        <dbReference type="Proteomes" id="UP000792457"/>
    </source>
</evidence>
<dbReference type="PROSITE" id="PS50853">
    <property type="entry name" value="FN3"/>
    <property type="match status" value="1"/>
</dbReference>
<dbReference type="InterPro" id="IPR003961">
    <property type="entry name" value="FN3_dom"/>
</dbReference>
<evidence type="ECO:0000256" key="1">
    <source>
        <dbReference type="SAM" id="MobiDB-lite"/>
    </source>
</evidence>
<dbReference type="SUPFAM" id="SSF49265">
    <property type="entry name" value="Fibronectin type III"/>
    <property type="match status" value="1"/>
</dbReference>
<name>A0A8K0P0Z7_LADFU</name>
<dbReference type="PANTHER" id="PTHR23210">
    <property type="entry name" value="ACTIVATING TRANSCRIPTION FACTOR 7 INTERACTING PROTEIN"/>
    <property type="match status" value="1"/>
</dbReference>
<gene>
    <name evidence="3" type="ORF">J437_LFUL008284</name>
</gene>
<feature type="region of interest" description="Disordered" evidence="1">
    <location>
        <begin position="273"/>
        <end position="297"/>
    </location>
</feature>
<dbReference type="PANTHER" id="PTHR23210:SF26">
    <property type="entry name" value="ACTIVATING TRANSCRIPTION FACTOR 7-INTERACTING PROTEIN 1"/>
    <property type="match status" value="1"/>
</dbReference>
<dbReference type="OrthoDB" id="2434995at2759"/>
<dbReference type="CDD" id="cd00063">
    <property type="entry name" value="FN3"/>
    <property type="match status" value="1"/>
</dbReference>
<reference evidence="3" key="1">
    <citation type="submission" date="2013-04" db="EMBL/GenBank/DDBJ databases">
        <authorList>
            <person name="Qu J."/>
            <person name="Murali S.C."/>
            <person name="Bandaranaike D."/>
            <person name="Bellair M."/>
            <person name="Blankenburg K."/>
            <person name="Chao H."/>
            <person name="Dinh H."/>
            <person name="Doddapaneni H."/>
            <person name="Downs B."/>
            <person name="Dugan-Rocha S."/>
            <person name="Elkadiri S."/>
            <person name="Gnanaolivu R.D."/>
            <person name="Hernandez B."/>
            <person name="Javaid M."/>
            <person name="Jayaseelan J.C."/>
            <person name="Lee S."/>
            <person name="Li M."/>
            <person name="Ming W."/>
            <person name="Munidasa M."/>
            <person name="Muniz J."/>
            <person name="Nguyen L."/>
            <person name="Ongeri F."/>
            <person name="Osuji N."/>
            <person name="Pu L.-L."/>
            <person name="Puazo M."/>
            <person name="Qu C."/>
            <person name="Quiroz J."/>
            <person name="Raj R."/>
            <person name="Weissenberger G."/>
            <person name="Xin Y."/>
            <person name="Zou X."/>
            <person name="Han Y."/>
            <person name="Richards S."/>
            <person name="Worley K."/>
            <person name="Muzny D."/>
            <person name="Gibbs R."/>
        </authorList>
    </citation>
    <scope>NUCLEOTIDE SEQUENCE</scope>
    <source>
        <strain evidence="3">Sampled in the wild</strain>
    </source>
</reference>
<feature type="region of interest" description="Disordered" evidence="1">
    <location>
        <begin position="9"/>
        <end position="58"/>
    </location>
</feature>
<dbReference type="GO" id="GO:0003712">
    <property type="term" value="F:transcription coregulator activity"/>
    <property type="evidence" value="ECO:0007669"/>
    <property type="project" value="TreeGrafter"/>
</dbReference>
<comment type="caution">
    <text evidence="3">The sequence shown here is derived from an EMBL/GenBank/DDBJ whole genome shotgun (WGS) entry which is preliminary data.</text>
</comment>
<organism evidence="3 4">
    <name type="scientific">Ladona fulva</name>
    <name type="common">Scarce chaser dragonfly</name>
    <name type="synonym">Libellula fulva</name>
    <dbReference type="NCBI Taxonomy" id="123851"/>
    <lineage>
        <taxon>Eukaryota</taxon>
        <taxon>Metazoa</taxon>
        <taxon>Ecdysozoa</taxon>
        <taxon>Arthropoda</taxon>
        <taxon>Hexapoda</taxon>
        <taxon>Insecta</taxon>
        <taxon>Pterygota</taxon>
        <taxon>Palaeoptera</taxon>
        <taxon>Odonata</taxon>
        <taxon>Epiprocta</taxon>
        <taxon>Anisoptera</taxon>
        <taxon>Libelluloidea</taxon>
        <taxon>Libellulidae</taxon>
        <taxon>Ladona</taxon>
    </lineage>
</organism>
<dbReference type="InterPro" id="IPR013783">
    <property type="entry name" value="Ig-like_fold"/>
</dbReference>
<dbReference type="InterPro" id="IPR026085">
    <property type="entry name" value="ATF7-int"/>
</dbReference>
<feature type="compositionally biased region" description="Polar residues" evidence="1">
    <location>
        <begin position="37"/>
        <end position="53"/>
    </location>
</feature>
<reference evidence="3" key="2">
    <citation type="submission" date="2017-10" db="EMBL/GenBank/DDBJ databases">
        <title>Ladona fulva Genome sequencing and assembly.</title>
        <authorList>
            <person name="Murali S."/>
            <person name="Richards S."/>
            <person name="Bandaranaike D."/>
            <person name="Bellair M."/>
            <person name="Blankenburg K."/>
            <person name="Chao H."/>
            <person name="Dinh H."/>
            <person name="Doddapaneni H."/>
            <person name="Dugan-Rocha S."/>
            <person name="Elkadiri S."/>
            <person name="Gnanaolivu R."/>
            <person name="Hernandez B."/>
            <person name="Skinner E."/>
            <person name="Javaid M."/>
            <person name="Lee S."/>
            <person name="Li M."/>
            <person name="Ming W."/>
            <person name="Munidasa M."/>
            <person name="Muniz J."/>
            <person name="Nguyen L."/>
            <person name="Hughes D."/>
            <person name="Osuji N."/>
            <person name="Pu L.-L."/>
            <person name="Puazo M."/>
            <person name="Qu C."/>
            <person name="Quiroz J."/>
            <person name="Raj R."/>
            <person name="Weissenberger G."/>
            <person name="Xin Y."/>
            <person name="Zou X."/>
            <person name="Han Y."/>
            <person name="Worley K."/>
            <person name="Muzny D."/>
            <person name="Gibbs R."/>
        </authorList>
    </citation>
    <scope>NUCLEOTIDE SEQUENCE</scope>
    <source>
        <strain evidence="3">Sampled in the wild</strain>
    </source>
</reference>
<evidence type="ECO:0000259" key="2">
    <source>
        <dbReference type="PROSITE" id="PS50853"/>
    </source>
</evidence>
<sequence length="297" mass="33116">MSLSIEMVITPNQEEGTPAENSSQLQQQTTLETNSTAENQSVQTNSSSETTPILTHPAPLPNELVMTCSDGNLKRPPPRCMIKIYKVPVGAVVSWHALLTPNHEEIAKYQLYTYQESSLPPSTSLWKKLGDIDPLPLPMVCTLTQFLAGCTYHFAIRAVDIHGRIGPFSESLSMYMEEDKIADEMKVKREEEKRKQESIKVKEEPVEMAEAEENGSETAQVSEVQDMLAVAVKDEEELDSMEVKDGERAAGGTVKEQEKAIVKDQDVVKEQDKGKVQVKDQDKEMVKEEKEGNLCSC</sequence>